<proteinExistence type="predicted"/>
<dbReference type="EMBL" id="JACSEA010000024">
    <property type="protein sequence ID" value="KAF7378754.1"/>
    <property type="molecule type" value="Genomic_DNA"/>
</dbReference>
<evidence type="ECO:0000313" key="1">
    <source>
        <dbReference type="EMBL" id="KAF7378754.1"/>
    </source>
</evidence>
<organism evidence="1 2">
    <name type="scientific">Vespula vulgaris</name>
    <name type="common">Yellow jacket</name>
    <name type="synonym">Wasp</name>
    <dbReference type="NCBI Taxonomy" id="7454"/>
    <lineage>
        <taxon>Eukaryota</taxon>
        <taxon>Metazoa</taxon>
        <taxon>Ecdysozoa</taxon>
        <taxon>Arthropoda</taxon>
        <taxon>Hexapoda</taxon>
        <taxon>Insecta</taxon>
        <taxon>Pterygota</taxon>
        <taxon>Neoptera</taxon>
        <taxon>Endopterygota</taxon>
        <taxon>Hymenoptera</taxon>
        <taxon>Apocrita</taxon>
        <taxon>Aculeata</taxon>
        <taxon>Vespoidea</taxon>
        <taxon>Vespidae</taxon>
        <taxon>Vespinae</taxon>
        <taxon>Vespula</taxon>
    </lineage>
</organism>
<protein>
    <submittedName>
        <fullName evidence="1">Uncharacterized protein</fullName>
    </submittedName>
</protein>
<accession>A0A834MP36</accession>
<comment type="caution">
    <text evidence="1">The sequence shown here is derived from an EMBL/GenBank/DDBJ whole genome shotgun (WGS) entry which is preliminary data.</text>
</comment>
<dbReference type="Proteomes" id="UP000614350">
    <property type="component" value="Unassembled WGS sequence"/>
</dbReference>
<evidence type="ECO:0000313" key="2">
    <source>
        <dbReference type="Proteomes" id="UP000614350"/>
    </source>
</evidence>
<gene>
    <name evidence="1" type="ORF">HZH66_014988</name>
</gene>
<sequence>MAACENVSPKSLFHLKTRVGPLGGAQGVESPLAHGFPDAATFSRHDLDLDSALSQVFDNLSPRVDLEIFTG</sequence>
<dbReference type="AlphaFoldDB" id="A0A834MP36"/>
<reference evidence="1" key="1">
    <citation type="journal article" date="2020" name="G3 (Bethesda)">
        <title>High-Quality Assemblies for Three Invasive Social Wasps from the &lt;i&gt;Vespula&lt;/i&gt; Genus.</title>
        <authorList>
            <person name="Harrop T.W.R."/>
            <person name="Guhlin J."/>
            <person name="McLaughlin G.M."/>
            <person name="Permina E."/>
            <person name="Stockwell P."/>
            <person name="Gilligan J."/>
            <person name="Le Lec M.F."/>
            <person name="Gruber M.A.M."/>
            <person name="Quinn O."/>
            <person name="Lovegrove M."/>
            <person name="Duncan E.J."/>
            <person name="Remnant E.J."/>
            <person name="Van Eeckhoven J."/>
            <person name="Graham B."/>
            <person name="Knapp R.A."/>
            <person name="Langford K.W."/>
            <person name="Kronenberg Z."/>
            <person name="Press M.O."/>
            <person name="Eacker S.M."/>
            <person name="Wilson-Rankin E.E."/>
            <person name="Purcell J."/>
            <person name="Lester P.J."/>
            <person name="Dearden P.K."/>
        </authorList>
    </citation>
    <scope>NUCLEOTIDE SEQUENCE</scope>
    <source>
        <strain evidence="1">Marl-1</strain>
    </source>
</reference>
<name>A0A834MP36_VESVU</name>
<keyword evidence="2" id="KW-1185">Reference proteome</keyword>